<dbReference type="GO" id="GO:0071944">
    <property type="term" value="C:cell periphery"/>
    <property type="evidence" value="ECO:0007669"/>
    <property type="project" value="TreeGrafter"/>
</dbReference>
<gene>
    <name evidence="1" type="ORF">GPECTOR_155g85</name>
</gene>
<dbReference type="GO" id="GO:0046513">
    <property type="term" value="P:ceramide biosynthetic process"/>
    <property type="evidence" value="ECO:0007669"/>
    <property type="project" value="TreeGrafter"/>
</dbReference>
<proteinExistence type="predicted"/>
<dbReference type="PANTHER" id="PTHR12393:SF6">
    <property type="entry name" value="SPHINGOMYELIN PHOSPHODIESTERASE 2"/>
    <property type="match status" value="1"/>
</dbReference>
<dbReference type="STRING" id="33097.A0A150FYU1"/>
<name>A0A150FYU1_GONPE</name>
<dbReference type="SUPFAM" id="SSF140860">
    <property type="entry name" value="Pseudo ankyrin repeat-like"/>
    <property type="match status" value="1"/>
</dbReference>
<dbReference type="GO" id="GO:0030149">
    <property type="term" value="P:sphingolipid catabolic process"/>
    <property type="evidence" value="ECO:0007669"/>
    <property type="project" value="TreeGrafter"/>
</dbReference>
<comment type="caution">
    <text evidence="1">The sequence shown here is derived from an EMBL/GenBank/DDBJ whole genome shotgun (WGS) entry which is preliminary data.</text>
</comment>
<reference evidence="2" key="1">
    <citation type="journal article" date="2016" name="Nat. Commun.">
        <title>The Gonium pectorale genome demonstrates co-option of cell cycle regulation during the evolution of multicellularity.</title>
        <authorList>
            <person name="Hanschen E.R."/>
            <person name="Marriage T.N."/>
            <person name="Ferris P.J."/>
            <person name="Hamaji T."/>
            <person name="Toyoda A."/>
            <person name="Fujiyama A."/>
            <person name="Neme R."/>
            <person name="Noguchi H."/>
            <person name="Minakuchi Y."/>
            <person name="Suzuki M."/>
            <person name="Kawai-Toyooka H."/>
            <person name="Smith D.R."/>
            <person name="Sparks H."/>
            <person name="Anderson J."/>
            <person name="Bakaric R."/>
            <person name="Luria V."/>
            <person name="Karger A."/>
            <person name="Kirschner M.W."/>
            <person name="Durand P.M."/>
            <person name="Michod R.E."/>
            <person name="Nozaki H."/>
            <person name="Olson B.J."/>
        </authorList>
    </citation>
    <scope>NUCLEOTIDE SEQUENCE [LARGE SCALE GENOMIC DNA]</scope>
    <source>
        <strain evidence="2">NIES-2863</strain>
    </source>
</reference>
<dbReference type="GO" id="GO:0005783">
    <property type="term" value="C:endoplasmic reticulum"/>
    <property type="evidence" value="ECO:0007669"/>
    <property type="project" value="TreeGrafter"/>
</dbReference>
<keyword evidence="2" id="KW-1185">Reference proteome</keyword>
<dbReference type="GO" id="GO:0016020">
    <property type="term" value="C:membrane"/>
    <property type="evidence" value="ECO:0007669"/>
    <property type="project" value="TreeGrafter"/>
</dbReference>
<organism evidence="1 2">
    <name type="scientific">Gonium pectorale</name>
    <name type="common">Green alga</name>
    <dbReference type="NCBI Taxonomy" id="33097"/>
    <lineage>
        <taxon>Eukaryota</taxon>
        <taxon>Viridiplantae</taxon>
        <taxon>Chlorophyta</taxon>
        <taxon>core chlorophytes</taxon>
        <taxon>Chlorophyceae</taxon>
        <taxon>CS clade</taxon>
        <taxon>Chlamydomonadales</taxon>
        <taxon>Volvocaceae</taxon>
        <taxon>Gonium</taxon>
    </lineage>
</organism>
<protein>
    <recommendedName>
        <fullName evidence="3">Ankyrin repeat domain-containing protein</fullName>
    </recommendedName>
</protein>
<dbReference type="InterPro" id="IPR036770">
    <property type="entry name" value="Ankyrin_rpt-contain_sf"/>
</dbReference>
<evidence type="ECO:0008006" key="3">
    <source>
        <dbReference type="Google" id="ProtNLM"/>
    </source>
</evidence>
<evidence type="ECO:0000313" key="2">
    <source>
        <dbReference type="Proteomes" id="UP000075714"/>
    </source>
</evidence>
<dbReference type="PANTHER" id="PTHR12393">
    <property type="entry name" value="SPHINGOMYELIN PHOSPHODIESTERASE RELATED"/>
    <property type="match status" value="1"/>
</dbReference>
<evidence type="ECO:0000313" key="1">
    <source>
        <dbReference type="EMBL" id="KXZ42375.1"/>
    </source>
</evidence>
<dbReference type="GO" id="GO:0004620">
    <property type="term" value="F:phospholipase activity"/>
    <property type="evidence" value="ECO:0007669"/>
    <property type="project" value="TreeGrafter"/>
</dbReference>
<dbReference type="Gene3D" id="1.25.40.20">
    <property type="entry name" value="Ankyrin repeat-containing domain"/>
    <property type="match status" value="1"/>
</dbReference>
<sequence>MRPSQEAELLETAVVKGAAHGCDLATLQRIWRGWCHPTDARRSAILASAAGSPTPDWAAKVEWLEAQGCRPAEWVPREAAACPDAPARLAWLRGRGYPLGSFAVQAAADAGNLAALQYLLVEVGLRPKIRVSVAAGLAALQALHAAGMLPRSCVSILGVAAAKGGHLQVLAWLVEAFGRNGVILDAHLFSGAAESGSVELLAWLRERRCAWHSYVWGGPYKSAARSGCVAALEWLAERGCPMPVDGSPYAAACTNGDMAAARCLRRLGVAWGPAGAAVKEVLCAHCPDLAAGPLSPLRWLLEEGCPVDLEALREELQSDERARKTGAAKALSRLLQLQRELGMEPLGEAG</sequence>
<accession>A0A150FYU1</accession>
<dbReference type="Proteomes" id="UP000075714">
    <property type="component" value="Unassembled WGS sequence"/>
</dbReference>
<dbReference type="EMBL" id="LSYV01000155">
    <property type="protein sequence ID" value="KXZ42375.1"/>
    <property type="molecule type" value="Genomic_DNA"/>
</dbReference>
<dbReference type="OrthoDB" id="123919at2759"/>
<dbReference type="AlphaFoldDB" id="A0A150FYU1"/>